<proteinExistence type="predicted"/>
<organism evidence="1 2">
    <name type="scientific">Marchantia polymorpha</name>
    <name type="common">Common liverwort</name>
    <name type="synonym">Marchantia aquatica</name>
    <dbReference type="NCBI Taxonomy" id="3197"/>
    <lineage>
        <taxon>Eukaryota</taxon>
        <taxon>Viridiplantae</taxon>
        <taxon>Streptophyta</taxon>
        <taxon>Embryophyta</taxon>
        <taxon>Marchantiophyta</taxon>
        <taxon>Marchantiopsida</taxon>
        <taxon>Marchantiidae</taxon>
        <taxon>Marchantiales</taxon>
        <taxon>Marchantiaceae</taxon>
        <taxon>Marchantia</taxon>
    </lineage>
</organism>
<evidence type="ECO:0000313" key="1">
    <source>
        <dbReference type="EMBL" id="PTQ47897.1"/>
    </source>
</evidence>
<evidence type="ECO:0000313" key="2">
    <source>
        <dbReference type="Proteomes" id="UP000244005"/>
    </source>
</evidence>
<name>A0A2R6XP61_MARPO</name>
<accession>A0A2R6XP61</accession>
<keyword evidence="2" id="KW-1185">Reference proteome</keyword>
<dbReference type="EMBL" id="KZ772679">
    <property type="protein sequence ID" value="PTQ47897.1"/>
    <property type="molecule type" value="Genomic_DNA"/>
</dbReference>
<reference evidence="2" key="1">
    <citation type="journal article" date="2017" name="Cell">
        <title>Insights into land plant evolution garnered from the Marchantia polymorpha genome.</title>
        <authorList>
            <person name="Bowman J.L."/>
            <person name="Kohchi T."/>
            <person name="Yamato K.T."/>
            <person name="Jenkins J."/>
            <person name="Shu S."/>
            <person name="Ishizaki K."/>
            <person name="Yamaoka S."/>
            <person name="Nishihama R."/>
            <person name="Nakamura Y."/>
            <person name="Berger F."/>
            <person name="Adam C."/>
            <person name="Aki S.S."/>
            <person name="Althoff F."/>
            <person name="Araki T."/>
            <person name="Arteaga-Vazquez M.A."/>
            <person name="Balasubrmanian S."/>
            <person name="Barry K."/>
            <person name="Bauer D."/>
            <person name="Boehm C.R."/>
            <person name="Briginshaw L."/>
            <person name="Caballero-Perez J."/>
            <person name="Catarino B."/>
            <person name="Chen F."/>
            <person name="Chiyoda S."/>
            <person name="Chovatia M."/>
            <person name="Davies K.M."/>
            <person name="Delmans M."/>
            <person name="Demura T."/>
            <person name="Dierschke T."/>
            <person name="Dolan L."/>
            <person name="Dorantes-Acosta A.E."/>
            <person name="Eklund D.M."/>
            <person name="Florent S.N."/>
            <person name="Flores-Sandoval E."/>
            <person name="Fujiyama A."/>
            <person name="Fukuzawa H."/>
            <person name="Galik B."/>
            <person name="Grimanelli D."/>
            <person name="Grimwood J."/>
            <person name="Grossniklaus U."/>
            <person name="Hamada T."/>
            <person name="Haseloff J."/>
            <person name="Hetherington A.J."/>
            <person name="Higo A."/>
            <person name="Hirakawa Y."/>
            <person name="Hundley H.N."/>
            <person name="Ikeda Y."/>
            <person name="Inoue K."/>
            <person name="Inoue S.I."/>
            <person name="Ishida S."/>
            <person name="Jia Q."/>
            <person name="Kakita M."/>
            <person name="Kanazawa T."/>
            <person name="Kawai Y."/>
            <person name="Kawashima T."/>
            <person name="Kennedy M."/>
            <person name="Kinose K."/>
            <person name="Kinoshita T."/>
            <person name="Kohara Y."/>
            <person name="Koide E."/>
            <person name="Komatsu K."/>
            <person name="Kopischke S."/>
            <person name="Kubo M."/>
            <person name="Kyozuka J."/>
            <person name="Lagercrantz U."/>
            <person name="Lin S.S."/>
            <person name="Lindquist E."/>
            <person name="Lipzen A.M."/>
            <person name="Lu C.W."/>
            <person name="De Luna E."/>
            <person name="Martienssen R.A."/>
            <person name="Minamino N."/>
            <person name="Mizutani M."/>
            <person name="Mizutani M."/>
            <person name="Mochizuki N."/>
            <person name="Monte I."/>
            <person name="Mosher R."/>
            <person name="Nagasaki H."/>
            <person name="Nakagami H."/>
            <person name="Naramoto S."/>
            <person name="Nishitani K."/>
            <person name="Ohtani M."/>
            <person name="Okamoto T."/>
            <person name="Okumura M."/>
            <person name="Phillips J."/>
            <person name="Pollak B."/>
            <person name="Reinders A."/>
            <person name="Rovekamp M."/>
            <person name="Sano R."/>
            <person name="Sawa S."/>
            <person name="Schmid M.W."/>
            <person name="Shirakawa M."/>
            <person name="Solano R."/>
            <person name="Spunde A."/>
            <person name="Suetsugu N."/>
            <person name="Sugano S."/>
            <person name="Sugiyama A."/>
            <person name="Sun R."/>
            <person name="Suzuki Y."/>
            <person name="Takenaka M."/>
            <person name="Takezawa D."/>
            <person name="Tomogane H."/>
            <person name="Tsuzuki M."/>
            <person name="Ueda T."/>
            <person name="Umeda M."/>
            <person name="Ward J.M."/>
            <person name="Watanabe Y."/>
            <person name="Yazaki K."/>
            <person name="Yokoyama R."/>
            <person name="Yoshitake Y."/>
            <person name="Yotsui I."/>
            <person name="Zachgo S."/>
            <person name="Schmutz J."/>
        </authorList>
    </citation>
    <scope>NUCLEOTIDE SEQUENCE [LARGE SCALE GENOMIC DNA]</scope>
    <source>
        <strain evidence="2">Tak-1</strain>
    </source>
</reference>
<sequence>MSSAAVCCPHSGVRARPCPLRPNVQSDEFIIFRVASTTPRERLLAINHTVGLTECYRVLTFRYKPCTMGMVLICGLPSVTCRSVCLSVYHGLVLFLTE</sequence>
<dbReference type="AlphaFoldDB" id="A0A2R6XP61"/>
<protein>
    <submittedName>
        <fullName evidence="1">Uncharacterized protein</fullName>
    </submittedName>
</protein>
<dbReference type="Gramene" id="Mp3g02710.1">
    <property type="protein sequence ID" value="Mp3g02710.1.cds1"/>
    <property type="gene ID" value="Mp3g02710"/>
</dbReference>
<dbReference type="Proteomes" id="UP000244005">
    <property type="component" value="Unassembled WGS sequence"/>
</dbReference>
<gene>
    <name evidence="1" type="ORF">MARPO_0007s0259</name>
</gene>